<name>A0A7S2NYM5_9DINO</name>
<evidence type="ECO:0008006" key="2">
    <source>
        <dbReference type="Google" id="ProtNLM"/>
    </source>
</evidence>
<proteinExistence type="predicted"/>
<organism evidence="1">
    <name type="scientific">Zooxanthella nutricula</name>
    <dbReference type="NCBI Taxonomy" id="1333877"/>
    <lineage>
        <taxon>Eukaryota</taxon>
        <taxon>Sar</taxon>
        <taxon>Alveolata</taxon>
        <taxon>Dinophyceae</taxon>
        <taxon>Peridiniales</taxon>
        <taxon>Peridiniales incertae sedis</taxon>
        <taxon>Zooxanthella</taxon>
    </lineage>
</organism>
<dbReference type="AlphaFoldDB" id="A0A7S2NYM5"/>
<reference evidence="1" key="1">
    <citation type="submission" date="2021-01" db="EMBL/GenBank/DDBJ databases">
        <authorList>
            <person name="Corre E."/>
            <person name="Pelletier E."/>
            <person name="Niang G."/>
            <person name="Scheremetjew M."/>
            <person name="Finn R."/>
            <person name="Kale V."/>
            <person name="Holt S."/>
            <person name="Cochrane G."/>
            <person name="Meng A."/>
            <person name="Brown T."/>
            <person name="Cohen L."/>
        </authorList>
    </citation>
    <scope>NUCLEOTIDE SEQUENCE</scope>
    <source>
        <strain evidence="1">RCC3387</strain>
    </source>
</reference>
<gene>
    <name evidence="1" type="ORF">BRAN1462_LOCUS27151</name>
</gene>
<accession>A0A7S2NYM5</accession>
<evidence type="ECO:0000313" key="1">
    <source>
        <dbReference type="EMBL" id="CAD9568219.1"/>
    </source>
</evidence>
<protein>
    <recommendedName>
        <fullName evidence="2">CENP-V/GFA domain-containing protein</fullName>
    </recommendedName>
</protein>
<dbReference type="SUPFAM" id="SSF51316">
    <property type="entry name" value="Mss4-like"/>
    <property type="match status" value="1"/>
</dbReference>
<dbReference type="EMBL" id="HBGW01042843">
    <property type="protein sequence ID" value="CAD9568219.1"/>
    <property type="molecule type" value="Transcribed_RNA"/>
</dbReference>
<sequence>MAGAFKRWQCACGQVHFKLRGEPLAVFNCHCRSCVSVAAHCDAKACGKNTSALTDGGGVAKALYYLLDVDLAGCKLPEMLAFVKVGATGTNVRSYTKCCGTLMNTAGGSAFPAGFRPFNRRCIRNADGTAFEPEGVVNVMAKYAHDPQAVPEPRRSMISASIARTFVAGVVAKRLGCSGIRSGRGDLRGPAFFSDGADVEETVDVEETLWVRH</sequence>
<dbReference type="InterPro" id="IPR011057">
    <property type="entry name" value="Mss4-like_sf"/>
</dbReference>